<evidence type="ECO:0000256" key="10">
    <source>
        <dbReference type="RuleBase" id="RU361185"/>
    </source>
</evidence>
<dbReference type="SUPFAM" id="SSF51011">
    <property type="entry name" value="Glycosyl hydrolase domain"/>
    <property type="match status" value="1"/>
</dbReference>
<dbReference type="Gene3D" id="3.20.20.80">
    <property type="entry name" value="Glycosidases"/>
    <property type="match status" value="1"/>
</dbReference>
<feature type="domain" description="Glycosyl hydrolase family 31 C-terminal" evidence="15">
    <location>
        <begin position="706"/>
        <end position="791"/>
    </location>
</feature>
<name>A0ABP1R6Y5_9HEXA</name>
<comment type="similarity">
    <text evidence="3 10">Belongs to the glycosyl hydrolase 31 family.</text>
</comment>
<protein>
    <recommendedName>
        <fullName evidence="9">Glucosidase II subunit alpha</fullName>
    </recommendedName>
</protein>
<dbReference type="InterPro" id="IPR025887">
    <property type="entry name" value="Glyco_hydro_31_N_dom"/>
</dbReference>
<dbReference type="PROSITE" id="PS00129">
    <property type="entry name" value="GLYCOSYL_HYDROL_F31_1"/>
    <property type="match status" value="1"/>
</dbReference>
<keyword evidence="12" id="KW-0812">Transmembrane</keyword>
<keyword evidence="17" id="KW-1185">Reference proteome</keyword>
<gene>
    <name evidence="16" type="ORF">ODALV1_LOCUS18227</name>
</gene>
<evidence type="ECO:0000256" key="12">
    <source>
        <dbReference type="SAM" id="Phobius"/>
    </source>
</evidence>
<dbReference type="Pfam" id="PF13802">
    <property type="entry name" value="Gal_mutarotas_2"/>
    <property type="match status" value="1"/>
</dbReference>
<dbReference type="InterPro" id="IPR011013">
    <property type="entry name" value="Gal_mutarotase_sf_dom"/>
</dbReference>
<dbReference type="CDD" id="cd06603">
    <property type="entry name" value="GH31_GANC_GANAB_alpha"/>
    <property type="match status" value="1"/>
</dbReference>
<dbReference type="SUPFAM" id="SSF74650">
    <property type="entry name" value="Galactose mutarotase-like"/>
    <property type="match status" value="1"/>
</dbReference>
<dbReference type="Pfam" id="PF01055">
    <property type="entry name" value="Glyco_hydro_31_2nd"/>
    <property type="match status" value="1"/>
</dbReference>
<dbReference type="Pfam" id="PF21365">
    <property type="entry name" value="Glyco_hydro_31_3rd"/>
    <property type="match status" value="1"/>
</dbReference>
<dbReference type="InterPro" id="IPR013780">
    <property type="entry name" value="Glyco_hydro_b"/>
</dbReference>
<evidence type="ECO:0000313" key="16">
    <source>
        <dbReference type="EMBL" id="CAL8118647.1"/>
    </source>
</evidence>
<organism evidence="16 17">
    <name type="scientific">Orchesella dallaii</name>
    <dbReference type="NCBI Taxonomy" id="48710"/>
    <lineage>
        <taxon>Eukaryota</taxon>
        <taxon>Metazoa</taxon>
        <taxon>Ecdysozoa</taxon>
        <taxon>Arthropoda</taxon>
        <taxon>Hexapoda</taxon>
        <taxon>Collembola</taxon>
        <taxon>Entomobryomorpha</taxon>
        <taxon>Entomobryoidea</taxon>
        <taxon>Orchesellidae</taxon>
        <taxon>Orchesellinae</taxon>
        <taxon>Orchesella</taxon>
    </lineage>
</organism>
<feature type="region of interest" description="Disordered" evidence="11">
    <location>
        <begin position="187"/>
        <end position="231"/>
    </location>
</feature>
<sequence length="922" mass="105262">MSESTRKTGTGLLGWTCVPHALVLYLSILCVLFNSCDTVDRSKFRTCEQSGFCKRQRAVKEGYSKYKVDLSSGQVSSSSDKVTFSVVNPDGGHKFVLDVIAYDGVFRVKMNEESPLLPRYEVEHALLPDLKTTPMQVSKGSDSWTLTIGKDDAIAQVFGDPLRIDFFSQRKKVAVFNGRSTLKFEHLRQKPDVNDEPKEGEDSENQVQEPSMWEESFGGNTDSKPRGPESIAADIDFPLTQSLYGLPEHADTLMLKDTTNSDPVRLYNLDVFEYELDNVMALYGAIPYVIAHSPESTVGVLWLNAAETWIDVGVSKGGLVDSIVNLVGGSEENKEGRTRWMSESGIIDTFFFMGPTPADVIRQYGKLTGTTPLPQMWSIGSHQCRWNYNDEDDLLTVDANFDKYDIPYDSIWLDIEYTDGKKYFTWDHHKFPHPVEMIQNISSKGRKLVTILDPHIKRESGYFLHEDATNQDLYVKDKNGKIYEGWCWPGSSSYLDFFDPKVRQYWASLFALDKFPSTLDTYIWNDMNEPSVFNGPEVTMPKDMMHYGNWEHRDVHNLYGLMHIMSTYEGLIQRSENRLRPFILTRSHYVGAQRYAAVWTGDNKADWGHLRASIPMCLSLSISGMSHCGADIGGFFHNPDAELVLRWYQTAAFQPFMRNHAHIETKRREPWLFGDQITALIRSAVQKRYALLPYWYTLFYENEKTGMPPMRPLWLQYPNDINTFPIQDQHMIGDGLLVHPVTDQGATNVQVYLPKGNWYDFYSHKKYEGGTHTLNVGEDSIPVFQRGGSIIPTKQRIRRSAFLMRRDPYTLYVALDENGEASGSLYSDDNESFEYREGHYVLNSIKFKNGRLSSKVVNPNSPFRTPEWVERIVIVGLNKKPSSIEARSKSVGQTSLEFEGDYPIVIRKPGVLITEDWEIEIA</sequence>
<evidence type="ECO:0000256" key="7">
    <source>
        <dbReference type="ARBA" id="ARBA00023180"/>
    </source>
</evidence>
<dbReference type="InterPro" id="IPR048395">
    <property type="entry name" value="Glyco_hydro_31_C"/>
</dbReference>
<keyword evidence="5 10" id="KW-0378">Hydrolase</keyword>
<evidence type="ECO:0000256" key="2">
    <source>
        <dbReference type="ARBA" id="ARBA00004833"/>
    </source>
</evidence>
<feature type="compositionally biased region" description="Basic and acidic residues" evidence="11">
    <location>
        <begin position="187"/>
        <end position="197"/>
    </location>
</feature>
<dbReference type="PANTHER" id="PTHR22762">
    <property type="entry name" value="ALPHA-GLUCOSIDASE"/>
    <property type="match status" value="1"/>
</dbReference>
<keyword evidence="7" id="KW-0325">Glycoprotein</keyword>
<evidence type="ECO:0000256" key="11">
    <source>
        <dbReference type="SAM" id="MobiDB-lite"/>
    </source>
</evidence>
<comment type="caution">
    <text evidence="16">The sequence shown here is derived from an EMBL/GenBank/DDBJ whole genome shotgun (WGS) entry which is preliminary data.</text>
</comment>
<evidence type="ECO:0000256" key="5">
    <source>
        <dbReference type="ARBA" id="ARBA00022801"/>
    </source>
</evidence>
<evidence type="ECO:0000256" key="9">
    <source>
        <dbReference type="ARBA" id="ARBA00042895"/>
    </source>
</evidence>
<dbReference type="InterPro" id="IPR000322">
    <property type="entry name" value="Glyco_hydro_31_TIM"/>
</dbReference>
<dbReference type="CDD" id="cd14752">
    <property type="entry name" value="GH31_N"/>
    <property type="match status" value="1"/>
</dbReference>
<keyword evidence="12" id="KW-1133">Transmembrane helix</keyword>
<dbReference type="SUPFAM" id="SSF51445">
    <property type="entry name" value="(Trans)glycosidases"/>
    <property type="match status" value="1"/>
</dbReference>
<evidence type="ECO:0000259" key="13">
    <source>
        <dbReference type="Pfam" id="PF01055"/>
    </source>
</evidence>
<evidence type="ECO:0000256" key="1">
    <source>
        <dbReference type="ARBA" id="ARBA00004240"/>
    </source>
</evidence>
<dbReference type="Gene3D" id="2.60.40.1180">
    <property type="entry name" value="Golgi alpha-mannosidase II"/>
    <property type="match status" value="2"/>
</dbReference>
<dbReference type="Gene3D" id="2.60.40.1760">
    <property type="entry name" value="glycosyl hydrolase (family 31)"/>
    <property type="match status" value="1"/>
</dbReference>
<evidence type="ECO:0000256" key="8">
    <source>
        <dbReference type="ARBA" id="ARBA00023295"/>
    </source>
</evidence>
<feature type="domain" description="Glycoside hydrolase family 31 TIM barrel" evidence="13">
    <location>
        <begin position="371"/>
        <end position="698"/>
    </location>
</feature>
<feature type="transmembrane region" description="Helical" evidence="12">
    <location>
        <begin position="12"/>
        <end position="34"/>
    </location>
</feature>
<evidence type="ECO:0000259" key="15">
    <source>
        <dbReference type="Pfam" id="PF21365"/>
    </source>
</evidence>
<evidence type="ECO:0000259" key="14">
    <source>
        <dbReference type="Pfam" id="PF13802"/>
    </source>
</evidence>
<dbReference type="Proteomes" id="UP001642540">
    <property type="component" value="Unassembled WGS sequence"/>
</dbReference>
<proteinExistence type="inferred from homology"/>
<dbReference type="PANTHER" id="PTHR22762:SF54">
    <property type="entry name" value="BCDNA.GH04962"/>
    <property type="match status" value="1"/>
</dbReference>
<accession>A0ABP1R6Y5</accession>
<feature type="domain" description="Glycoside hydrolase family 31 N-terminal" evidence="14">
    <location>
        <begin position="103"/>
        <end position="311"/>
    </location>
</feature>
<comment type="pathway">
    <text evidence="2">Glycan metabolism; N-glycan metabolism.</text>
</comment>
<evidence type="ECO:0000256" key="3">
    <source>
        <dbReference type="ARBA" id="ARBA00007806"/>
    </source>
</evidence>
<dbReference type="EMBL" id="CAXLJM020000057">
    <property type="protein sequence ID" value="CAL8118647.1"/>
    <property type="molecule type" value="Genomic_DNA"/>
</dbReference>
<reference evidence="16 17" key="1">
    <citation type="submission" date="2024-08" db="EMBL/GenBank/DDBJ databases">
        <authorList>
            <person name="Cucini C."/>
            <person name="Frati F."/>
        </authorList>
    </citation>
    <scope>NUCLEOTIDE SEQUENCE [LARGE SCALE GENOMIC DNA]</scope>
</reference>
<keyword evidence="6" id="KW-0256">Endoplasmic reticulum</keyword>
<keyword evidence="8 10" id="KW-0326">Glycosidase</keyword>
<keyword evidence="12" id="KW-0472">Membrane</keyword>
<keyword evidence="4" id="KW-0732">Signal</keyword>
<comment type="subcellular location">
    <subcellularLocation>
        <location evidence="1">Endoplasmic reticulum</location>
    </subcellularLocation>
</comment>
<dbReference type="InterPro" id="IPR017853">
    <property type="entry name" value="GH"/>
</dbReference>
<evidence type="ECO:0000256" key="4">
    <source>
        <dbReference type="ARBA" id="ARBA00022729"/>
    </source>
</evidence>
<evidence type="ECO:0000256" key="6">
    <source>
        <dbReference type="ARBA" id="ARBA00022824"/>
    </source>
</evidence>
<evidence type="ECO:0000313" key="17">
    <source>
        <dbReference type="Proteomes" id="UP001642540"/>
    </source>
</evidence>
<dbReference type="InterPro" id="IPR030458">
    <property type="entry name" value="Glyco_hydro_31_AS"/>
</dbReference>